<comment type="caution">
    <text evidence="2">The sequence shown here is derived from an EMBL/GenBank/DDBJ whole genome shotgun (WGS) entry which is preliminary data.</text>
</comment>
<accession>A0ABR3RUS2</accession>
<evidence type="ECO:0000313" key="3">
    <source>
        <dbReference type="Proteomes" id="UP001521785"/>
    </source>
</evidence>
<dbReference type="InterPro" id="IPR021047">
    <property type="entry name" value="Mannosyltransferase_CMT1"/>
</dbReference>
<dbReference type="Pfam" id="PF11735">
    <property type="entry name" value="CAP59_mtransfer"/>
    <property type="match status" value="1"/>
</dbReference>
<organism evidence="2 3">
    <name type="scientific">Paraconiothyrium brasiliense</name>
    <dbReference type="NCBI Taxonomy" id="300254"/>
    <lineage>
        <taxon>Eukaryota</taxon>
        <taxon>Fungi</taxon>
        <taxon>Dikarya</taxon>
        <taxon>Ascomycota</taxon>
        <taxon>Pezizomycotina</taxon>
        <taxon>Dothideomycetes</taxon>
        <taxon>Pleosporomycetidae</taxon>
        <taxon>Pleosporales</taxon>
        <taxon>Massarineae</taxon>
        <taxon>Didymosphaeriaceae</taxon>
        <taxon>Paraconiothyrium</taxon>
    </lineage>
</organism>
<keyword evidence="1" id="KW-1133">Transmembrane helix</keyword>
<feature type="transmembrane region" description="Helical" evidence="1">
    <location>
        <begin position="12"/>
        <end position="31"/>
    </location>
</feature>
<reference evidence="2 3" key="1">
    <citation type="submission" date="2024-02" db="EMBL/GenBank/DDBJ databases">
        <title>De novo assembly and annotation of 12 fungi associated with fruit tree decline syndrome in Ontario, Canada.</title>
        <authorList>
            <person name="Sulman M."/>
            <person name="Ellouze W."/>
            <person name="Ilyukhin E."/>
        </authorList>
    </citation>
    <scope>NUCLEOTIDE SEQUENCE [LARGE SCALE GENOMIC DNA]</scope>
    <source>
        <strain evidence="2 3">M42-189</strain>
    </source>
</reference>
<evidence type="ECO:0008006" key="4">
    <source>
        <dbReference type="Google" id="ProtNLM"/>
    </source>
</evidence>
<gene>
    <name evidence="2" type="ORF">SLS60_003118</name>
</gene>
<keyword evidence="3" id="KW-1185">Reference proteome</keyword>
<dbReference type="PANTHER" id="PTHR34144:SF7">
    <property type="entry name" value="EXPORT PROTEIN (CAP59), PUTATIVE (AFU_ORTHOLOGUE AFUA_7G05020)-RELATED"/>
    <property type="match status" value="1"/>
</dbReference>
<evidence type="ECO:0000313" key="2">
    <source>
        <dbReference type="EMBL" id="KAL1608179.1"/>
    </source>
</evidence>
<name>A0ABR3RUS2_9PLEO</name>
<proteinExistence type="predicted"/>
<dbReference type="Proteomes" id="UP001521785">
    <property type="component" value="Unassembled WGS sequence"/>
</dbReference>
<keyword evidence="1" id="KW-0812">Transmembrane</keyword>
<protein>
    <recommendedName>
        <fullName evidence="4">Polysaccharide export protein</fullName>
    </recommendedName>
</protein>
<evidence type="ECO:0000256" key="1">
    <source>
        <dbReference type="SAM" id="Phobius"/>
    </source>
</evidence>
<sequence length="400" mass="45129">MNFRRHNLRKVVARISLVLFVLFNTLDILHVQQRLARGSASLNSYKPGSERIFIASIFWNNEAILRSSLSAALVALAEHLGPKNVFISIHESGSWDETKDALRELDEALERIGVERKITTSNVTHLDEISVAPQGEGWVDTPQGQKELRRIPYLAKQRNIGLQPLEELAQRGIRFDKVLFVNDVVFSTEDVLQLLSTHSGHYAAACSMDFKNPPYFYDTFALRDSDGHEHLMPAWPYFRSDESRTAIMKNEPVPVASCWNGIVAMPAQAFTGSNPLRFRGIPDSLASAHVEGSECCLIHADNPLSSKEGVFVNPAVRVGYSRDAYEAMRAGEGTLSSLTLLYRLWENRILRLTTSPVLKTKVVASRMRKWKEEDPRNEEPGDFCLINEMQVLRKIGWAHV</sequence>
<keyword evidence="1" id="KW-0472">Membrane</keyword>
<dbReference type="PANTHER" id="PTHR34144">
    <property type="entry name" value="CHROMOSOME 8, WHOLE GENOME SHOTGUN SEQUENCE"/>
    <property type="match status" value="1"/>
</dbReference>
<dbReference type="EMBL" id="JAKJXO020000003">
    <property type="protein sequence ID" value="KAL1608179.1"/>
    <property type="molecule type" value="Genomic_DNA"/>
</dbReference>